<dbReference type="Proteomes" id="UP000023785">
    <property type="component" value="Unassembled WGS sequence"/>
</dbReference>
<dbReference type="EMBL" id="AYER01000013">
    <property type="protein sequence ID" value="ESK36589.1"/>
    <property type="molecule type" value="Genomic_DNA"/>
</dbReference>
<dbReference type="RefSeq" id="WP_023274105.1">
    <property type="nucleotide sequence ID" value="NZ_KI530739.1"/>
</dbReference>
<feature type="region of interest" description="Disordered" evidence="1">
    <location>
        <begin position="1"/>
        <end position="39"/>
    </location>
</feature>
<proteinExistence type="predicted"/>
<feature type="compositionally biased region" description="Polar residues" evidence="1">
    <location>
        <begin position="16"/>
        <end position="29"/>
    </location>
</feature>
<comment type="caution">
    <text evidence="2">The sequence shown here is derived from an EMBL/GenBank/DDBJ whole genome shotgun (WGS) entry which is preliminary data.</text>
</comment>
<sequence>MIKKREPNKQDLDVNSFINGSNLENSGDSVLNPRAPRKYKNHTLPMNEYEYNLLRDLAEKYGQTHSGIIRYALKQLNDSN</sequence>
<name>V2UMG0_9GAMM</name>
<organism evidence="2 3">
    <name type="scientific">Acinetobacter nectaris CIP 110549</name>
    <dbReference type="NCBI Taxonomy" id="1392540"/>
    <lineage>
        <taxon>Bacteria</taxon>
        <taxon>Pseudomonadati</taxon>
        <taxon>Pseudomonadota</taxon>
        <taxon>Gammaproteobacteria</taxon>
        <taxon>Moraxellales</taxon>
        <taxon>Moraxellaceae</taxon>
        <taxon>Acinetobacter</taxon>
    </lineage>
</organism>
<reference evidence="2 3" key="1">
    <citation type="submission" date="2013-10" db="EMBL/GenBank/DDBJ databases">
        <title>The Genome Sequence of Acinetobacter nectaris CIP 110549.</title>
        <authorList>
            <consortium name="The Broad Institute Genomics Platform"/>
            <consortium name="The Broad Institute Genome Sequencing Center for Infectious Disease"/>
            <person name="Cerqueira G."/>
            <person name="Feldgarden M."/>
            <person name="Courvalin P."/>
            <person name="Grillot-Courvalin C."/>
            <person name="Clermont D."/>
            <person name="Rocha E."/>
            <person name="Yoon E.-J."/>
            <person name="Nemec A."/>
            <person name="Young S.K."/>
            <person name="Zeng Q."/>
            <person name="Gargeya S."/>
            <person name="Fitzgerald M."/>
            <person name="Abouelleil A."/>
            <person name="Alvarado L."/>
            <person name="Berlin A.M."/>
            <person name="Chapman S.B."/>
            <person name="Gainer-Dewar J."/>
            <person name="Goldberg J."/>
            <person name="Gnerre S."/>
            <person name="Griggs A."/>
            <person name="Gujja S."/>
            <person name="Hansen M."/>
            <person name="Howarth C."/>
            <person name="Imamovic A."/>
            <person name="Ireland A."/>
            <person name="Larimer J."/>
            <person name="McCowan C."/>
            <person name="Murphy C."/>
            <person name="Pearson M."/>
            <person name="Poon T.W."/>
            <person name="Priest M."/>
            <person name="Roberts A."/>
            <person name="Saif S."/>
            <person name="Shea T."/>
            <person name="Sykes S."/>
            <person name="Wortman J."/>
            <person name="Nusbaum C."/>
            <person name="Birren B."/>
        </authorList>
    </citation>
    <scope>NUCLEOTIDE SEQUENCE [LARGE SCALE GENOMIC DNA]</scope>
    <source>
        <strain evidence="2 3">CIP 110549</strain>
    </source>
</reference>
<gene>
    <name evidence="2" type="ORF">P256_02501</name>
</gene>
<evidence type="ECO:0000313" key="3">
    <source>
        <dbReference type="Proteomes" id="UP000023785"/>
    </source>
</evidence>
<dbReference type="eggNOG" id="ENOG50339RR">
    <property type="taxonomic scope" value="Bacteria"/>
</dbReference>
<keyword evidence="3" id="KW-1185">Reference proteome</keyword>
<protein>
    <submittedName>
        <fullName evidence="2">Uncharacterized protein</fullName>
    </submittedName>
</protein>
<dbReference type="HOGENOM" id="CLU_2613946_0_0_6"/>
<dbReference type="STRING" id="1392540.P256_02501"/>
<dbReference type="AlphaFoldDB" id="V2UMG0"/>
<evidence type="ECO:0000256" key="1">
    <source>
        <dbReference type="SAM" id="MobiDB-lite"/>
    </source>
</evidence>
<accession>V2UMG0</accession>
<feature type="compositionally biased region" description="Basic and acidic residues" evidence="1">
    <location>
        <begin position="1"/>
        <end position="12"/>
    </location>
</feature>
<dbReference type="OrthoDB" id="6703657at2"/>
<evidence type="ECO:0000313" key="2">
    <source>
        <dbReference type="EMBL" id="ESK36589.1"/>
    </source>
</evidence>